<keyword evidence="4 6" id="KW-1133">Transmembrane helix</keyword>
<organism evidence="7 8">
    <name type="scientific">Planktothrix tepida PCC 9214</name>
    <dbReference type="NCBI Taxonomy" id="671072"/>
    <lineage>
        <taxon>Bacteria</taxon>
        <taxon>Bacillati</taxon>
        <taxon>Cyanobacteriota</taxon>
        <taxon>Cyanophyceae</taxon>
        <taxon>Oscillatoriophycideae</taxon>
        <taxon>Oscillatoriales</taxon>
        <taxon>Microcoleaceae</taxon>
        <taxon>Planktothrix</taxon>
    </lineage>
</organism>
<dbReference type="GO" id="GO:0005886">
    <property type="term" value="C:plasma membrane"/>
    <property type="evidence" value="ECO:0007669"/>
    <property type="project" value="TreeGrafter"/>
</dbReference>
<evidence type="ECO:0000256" key="3">
    <source>
        <dbReference type="ARBA" id="ARBA00022692"/>
    </source>
</evidence>
<gene>
    <name evidence="7" type="ORF">PL9214640161</name>
</gene>
<feature type="transmembrane region" description="Helical" evidence="6">
    <location>
        <begin position="63"/>
        <end position="85"/>
    </location>
</feature>
<dbReference type="Proteomes" id="UP000184315">
    <property type="component" value="Unassembled WGS sequence"/>
</dbReference>
<name>A0A1J1LQ70_9CYAN</name>
<evidence type="ECO:0000256" key="1">
    <source>
        <dbReference type="ARBA" id="ARBA00004141"/>
    </source>
</evidence>
<keyword evidence="5 6" id="KW-0472">Membrane</keyword>
<protein>
    <submittedName>
        <fullName evidence="7">Putative efflux protein, MATE family</fullName>
    </submittedName>
</protein>
<dbReference type="NCBIfam" id="TIGR00797">
    <property type="entry name" value="matE"/>
    <property type="match status" value="1"/>
</dbReference>
<keyword evidence="8" id="KW-1185">Reference proteome</keyword>
<evidence type="ECO:0000256" key="6">
    <source>
        <dbReference type="SAM" id="Phobius"/>
    </source>
</evidence>
<dbReference type="GO" id="GO:0015297">
    <property type="term" value="F:antiporter activity"/>
    <property type="evidence" value="ECO:0007669"/>
    <property type="project" value="InterPro"/>
</dbReference>
<sequence>MEPLAGTISLAFLGHLTEIHHLAGVTLSTTLFNFTYFIVNFLRMGTTGVTAQAVGRDDTEDMLLVGLRNALIGLGIGGLLLLLQYPLQQLWFGLMSVTPEVKASGIDYFNARIWGAPAVVVNFVLIGWFLGREMSGFVLLMTLVGNAANVVFDYLFIVRWDWASTGAGLSQAISQYLVLVVGIILASLNIEWKEARSAARKFWDASAFKATFTLNGNLFIRSSANMFVATFFTALSSAMGTTILAENALLLQVIMLSSYFFEGIGFATETLGGNFKGKQTIDRLLPLLQVAVSTSLLAALICSGVSILFPNTVFGLLTNHSEVKELVKIYVSWLLSRLGFSSIAMILDGYFAGLAQGHFIRNATLSGAMFGFAPLAVMAWHYQSNHLLWLALSMFAAIRVVVLAVQVSATLKDEPLVVAEQLPDSRIG</sequence>
<feature type="transmembrane region" description="Helical" evidence="6">
    <location>
        <begin position="111"/>
        <end position="130"/>
    </location>
</feature>
<dbReference type="PANTHER" id="PTHR42893">
    <property type="entry name" value="PROTEIN DETOXIFICATION 44, CHLOROPLASTIC-RELATED"/>
    <property type="match status" value="1"/>
</dbReference>
<feature type="transmembrane region" description="Helical" evidence="6">
    <location>
        <begin position="284"/>
        <end position="309"/>
    </location>
</feature>
<feature type="transmembrane region" description="Helical" evidence="6">
    <location>
        <begin position="172"/>
        <end position="192"/>
    </location>
</feature>
<dbReference type="Pfam" id="PF01554">
    <property type="entry name" value="MatE"/>
    <property type="match status" value="2"/>
</dbReference>
<comment type="subcellular location">
    <subcellularLocation>
        <location evidence="1">Membrane</location>
        <topology evidence="1">Multi-pass membrane protein</topology>
    </subcellularLocation>
</comment>
<accession>A0A1J1LQ70</accession>
<dbReference type="AlphaFoldDB" id="A0A1J1LQ70"/>
<evidence type="ECO:0000313" key="7">
    <source>
        <dbReference type="EMBL" id="CUR34154.1"/>
    </source>
</evidence>
<evidence type="ECO:0000256" key="5">
    <source>
        <dbReference type="ARBA" id="ARBA00023136"/>
    </source>
</evidence>
<feature type="transmembrane region" description="Helical" evidence="6">
    <location>
        <begin position="250"/>
        <end position="272"/>
    </location>
</feature>
<evidence type="ECO:0000313" key="8">
    <source>
        <dbReference type="Proteomes" id="UP000184315"/>
    </source>
</evidence>
<feature type="transmembrane region" description="Helical" evidence="6">
    <location>
        <begin position="329"/>
        <end position="351"/>
    </location>
</feature>
<reference evidence="8" key="1">
    <citation type="submission" date="2015-10" db="EMBL/GenBank/DDBJ databases">
        <authorList>
            <person name="Regsiter A."/>
            <person name="william w."/>
        </authorList>
    </citation>
    <scope>NUCLEOTIDE SEQUENCE [LARGE SCALE GENOMIC DNA]</scope>
</reference>
<dbReference type="STRING" id="671072.PL9214640161"/>
<evidence type="ECO:0000256" key="2">
    <source>
        <dbReference type="ARBA" id="ARBA00010199"/>
    </source>
</evidence>
<feature type="transmembrane region" description="Helical" evidence="6">
    <location>
        <begin position="363"/>
        <end position="381"/>
    </location>
</feature>
<feature type="transmembrane region" description="Helical" evidence="6">
    <location>
        <begin position="387"/>
        <end position="405"/>
    </location>
</feature>
<dbReference type="EMBL" id="CZDF01000171">
    <property type="protein sequence ID" value="CUR34154.1"/>
    <property type="molecule type" value="Genomic_DNA"/>
</dbReference>
<evidence type="ECO:0000256" key="4">
    <source>
        <dbReference type="ARBA" id="ARBA00022989"/>
    </source>
</evidence>
<feature type="transmembrane region" description="Helical" evidence="6">
    <location>
        <begin position="20"/>
        <end position="42"/>
    </location>
</feature>
<dbReference type="NCBIfam" id="NF041358">
    <property type="entry name" value="GntT_guanitoxin"/>
    <property type="match status" value="1"/>
</dbReference>
<comment type="similarity">
    <text evidence="2">Belongs to the multi antimicrobial extrusion (MATE) (TC 2.A.66.1) family.</text>
</comment>
<dbReference type="InterPro" id="IPR002528">
    <property type="entry name" value="MATE_fam"/>
</dbReference>
<keyword evidence="3 6" id="KW-0812">Transmembrane</keyword>
<dbReference type="GO" id="GO:0042910">
    <property type="term" value="F:xenobiotic transmembrane transporter activity"/>
    <property type="evidence" value="ECO:0007669"/>
    <property type="project" value="InterPro"/>
</dbReference>
<proteinExistence type="inferred from homology"/>
<dbReference type="PANTHER" id="PTHR42893:SF46">
    <property type="entry name" value="PROTEIN DETOXIFICATION 44, CHLOROPLASTIC"/>
    <property type="match status" value="1"/>
</dbReference>
<feature type="transmembrane region" description="Helical" evidence="6">
    <location>
        <begin position="137"/>
        <end position="160"/>
    </location>
</feature>
<dbReference type="CDD" id="cd13136">
    <property type="entry name" value="MATE_DinF_like"/>
    <property type="match status" value="1"/>
</dbReference>
<dbReference type="InterPro" id="IPR044644">
    <property type="entry name" value="DinF-like"/>
</dbReference>